<dbReference type="PANTHER" id="PTHR24255">
    <property type="entry name" value="COMPLEMENT COMPONENT 1, S SUBCOMPONENT-RELATED"/>
    <property type="match status" value="1"/>
</dbReference>
<dbReference type="InterPro" id="IPR035914">
    <property type="entry name" value="Sperma_CUB_dom_sf"/>
</dbReference>
<dbReference type="Pfam" id="PF00431">
    <property type="entry name" value="CUB"/>
    <property type="match status" value="1"/>
</dbReference>
<dbReference type="KEGG" id="cvn:111126923"/>
<gene>
    <name evidence="7 8" type="primary">LOC111126923</name>
</gene>
<dbReference type="GeneID" id="111126923"/>
<dbReference type="Gene3D" id="2.60.120.290">
    <property type="entry name" value="Spermadhesin, CUB domain"/>
    <property type="match status" value="1"/>
</dbReference>
<evidence type="ECO:0000256" key="2">
    <source>
        <dbReference type="PROSITE-ProRule" id="PRU00059"/>
    </source>
</evidence>
<feature type="chain" id="PRO_5044666291" evidence="4">
    <location>
        <begin position="25"/>
        <end position="506"/>
    </location>
</feature>
<dbReference type="OrthoDB" id="6096086at2759"/>
<dbReference type="RefSeq" id="XP_022327574.1">
    <property type="nucleotide sequence ID" value="XM_022471866.1"/>
</dbReference>
<dbReference type="PROSITE" id="PS01180">
    <property type="entry name" value="CUB"/>
    <property type="match status" value="1"/>
</dbReference>
<dbReference type="GO" id="GO:0004252">
    <property type="term" value="F:serine-type endopeptidase activity"/>
    <property type="evidence" value="ECO:0007669"/>
    <property type="project" value="TreeGrafter"/>
</dbReference>
<organism evidence="6 8">
    <name type="scientific">Crassostrea virginica</name>
    <name type="common">Eastern oyster</name>
    <dbReference type="NCBI Taxonomy" id="6565"/>
    <lineage>
        <taxon>Eukaryota</taxon>
        <taxon>Metazoa</taxon>
        <taxon>Spiralia</taxon>
        <taxon>Lophotrochozoa</taxon>
        <taxon>Mollusca</taxon>
        <taxon>Bivalvia</taxon>
        <taxon>Autobranchia</taxon>
        <taxon>Pteriomorphia</taxon>
        <taxon>Ostreida</taxon>
        <taxon>Ostreoidea</taxon>
        <taxon>Ostreidae</taxon>
        <taxon>Crassostrea</taxon>
    </lineage>
</organism>
<evidence type="ECO:0000313" key="6">
    <source>
        <dbReference type="Proteomes" id="UP000694844"/>
    </source>
</evidence>
<evidence type="ECO:0000313" key="7">
    <source>
        <dbReference type="RefSeq" id="XP_022327574.1"/>
    </source>
</evidence>
<comment type="caution">
    <text evidence="2">Lacks conserved residue(s) required for the propagation of feature annotation.</text>
</comment>
<keyword evidence="3" id="KW-0812">Transmembrane</keyword>
<reference evidence="7 8" key="1">
    <citation type="submission" date="2025-04" db="UniProtKB">
        <authorList>
            <consortium name="RefSeq"/>
        </authorList>
    </citation>
    <scope>IDENTIFICATION</scope>
    <source>
        <tissue evidence="7 8">Whole sample</tissue>
    </source>
</reference>
<dbReference type="AlphaFoldDB" id="A0A8B8DIN7"/>
<protein>
    <submittedName>
        <fullName evidence="7 8">Uncharacterized protein LOC111126923 isoform X1</fullName>
    </submittedName>
</protein>
<dbReference type="SMART" id="SM00042">
    <property type="entry name" value="CUB"/>
    <property type="match status" value="1"/>
</dbReference>
<evidence type="ECO:0000313" key="8">
    <source>
        <dbReference type="RefSeq" id="XP_022327575.1"/>
    </source>
</evidence>
<keyword evidence="3" id="KW-0472">Membrane</keyword>
<proteinExistence type="predicted"/>
<feature type="transmembrane region" description="Helical" evidence="3">
    <location>
        <begin position="444"/>
        <end position="469"/>
    </location>
</feature>
<dbReference type="InterPro" id="IPR000859">
    <property type="entry name" value="CUB_dom"/>
</dbReference>
<feature type="domain" description="CUB" evidence="5">
    <location>
        <begin position="140"/>
        <end position="271"/>
    </location>
</feature>
<feature type="signal peptide" evidence="4">
    <location>
        <begin position="1"/>
        <end position="24"/>
    </location>
</feature>
<dbReference type="GO" id="GO:0005615">
    <property type="term" value="C:extracellular space"/>
    <property type="evidence" value="ECO:0007669"/>
    <property type="project" value="TreeGrafter"/>
</dbReference>
<name>A0A8B8DIN7_CRAVI</name>
<keyword evidence="4" id="KW-0732">Signal</keyword>
<evidence type="ECO:0000256" key="3">
    <source>
        <dbReference type="SAM" id="Phobius"/>
    </source>
</evidence>
<dbReference type="Proteomes" id="UP000694844">
    <property type="component" value="Chromosome 3"/>
</dbReference>
<dbReference type="PANTHER" id="PTHR24255:SF33">
    <property type="entry name" value="CUBILIN"/>
    <property type="match status" value="1"/>
</dbReference>
<evidence type="ECO:0000256" key="1">
    <source>
        <dbReference type="ARBA" id="ARBA00023157"/>
    </source>
</evidence>
<sequence>MVALLYANLIIIVVSTVWIASCDSVEQITCSHTVVSSTAAKVFRYGFLQTPYPTLKVCENKFSATGSGLLFLIFLKNHCHDELKVYDSTPGTDTQCCECDRYPGVFQNPVNVDFRSDSTSKPEELGFEVTMIVGKDESQCPSPYSLSVQIDVGTTPVIITSPNFPDKYPANSRCRYIIQSSDPTKGLTLSFDFINLDFFVRKQQCYDKIILRKDDENGNLIEEICRGYTDTNFKLPENETYNTAAATKIYLEFSSDNKYHGHGFRVYIRQASDTADPMTTTTKVSSATVQSTEASSSTTETTEALSSTIQSTIALSSTTEKTEALSSTVQTTIALSSTTETTEALSSTVQTTETLSSTEKPTSTVVPSATVTVASQTTTVSTVTADLQTTETILSATNTAQTTSVTMVSQASTTQSTTELPSTTRSKGTVPASGLKRYFTESTIAIGIILIIFIVVVIVCITVLVCIIVRKKKPKRRRLPQNGFKDDRLSYYSNQSPLYLHYWSVK</sequence>
<keyword evidence="6" id="KW-1185">Reference proteome</keyword>
<dbReference type="RefSeq" id="XP_022327575.1">
    <property type="nucleotide sequence ID" value="XM_022471867.1"/>
</dbReference>
<evidence type="ECO:0000256" key="4">
    <source>
        <dbReference type="SAM" id="SignalP"/>
    </source>
</evidence>
<dbReference type="SUPFAM" id="SSF49854">
    <property type="entry name" value="Spermadhesin, CUB domain"/>
    <property type="match status" value="1"/>
</dbReference>
<evidence type="ECO:0000259" key="5">
    <source>
        <dbReference type="PROSITE" id="PS01180"/>
    </source>
</evidence>
<dbReference type="CDD" id="cd00041">
    <property type="entry name" value="CUB"/>
    <property type="match status" value="1"/>
</dbReference>
<keyword evidence="1" id="KW-1015">Disulfide bond</keyword>
<accession>A0A8B8DIN7</accession>
<keyword evidence="3" id="KW-1133">Transmembrane helix</keyword>